<dbReference type="Gene3D" id="3.30.70.330">
    <property type="match status" value="3"/>
</dbReference>
<evidence type="ECO:0000256" key="2">
    <source>
        <dbReference type="ARBA" id="ARBA00022884"/>
    </source>
</evidence>
<evidence type="ECO:0000256" key="3">
    <source>
        <dbReference type="PROSITE-ProRule" id="PRU00176"/>
    </source>
</evidence>
<evidence type="ECO:0000313" key="6">
    <source>
        <dbReference type="EMBL" id="KAF9517530.1"/>
    </source>
</evidence>
<feature type="compositionally biased region" description="Pro residues" evidence="4">
    <location>
        <begin position="8"/>
        <end position="20"/>
    </location>
</feature>
<dbReference type="CDD" id="cd00590">
    <property type="entry name" value="RRM_SF"/>
    <property type="match status" value="2"/>
</dbReference>
<dbReference type="AlphaFoldDB" id="A0A9P6B5Y5"/>
<feature type="compositionally biased region" description="Low complexity" evidence="4">
    <location>
        <begin position="541"/>
        <end position="558"/>
    </location>
</feature>
<dbReference type="SUPFAM" id="SSF54928">
    <property type="entry name" value="RNA-binding domain, RBD"/>
    <property type="match status" value="2"/>
</dbReference>
<dbReference type="Gene3D" id="1.10.1900.10">
    <property type="entry name" value="c-terminal domain of poly(a) binding protein"/>
    <property type="match status" value="2"/>
</dbReference>
<comment type="caution">
    <text evidence="6">The sequence shown here is derived from an EMBL/GenBank/DDBJ whole genome shotgun (WGS) entry which is preliminary data.</text>
</comment>
<sequence length="776" mass="83462">MSDFTSPPSVPVTQPPPPHPFLTQPKLYISNLSPDVTDADLAKAFETCTPIRPNIQRTSATGPLRGDIDFRFLESAERALATLQSRPLLPQSTHSILVLSPFPPSDPPTPIPPPLALPRLIKHLPLGTTDAQLFDLFRPFGPIAAVRNPASFGPDTGVIEYWNEDDAKRAEEAMHCANFNGNNIAVQVYQPRRGGHVDFNASAAPFVPSAGLPTYTPSSPGRAPFQSPPSILLPYAFEPGPGQQVQFAPLVGPGSGSQSGLIDPCNLFCKNLDPAIDSNDLFSYFRPFGQIVSARVMRGDNGQSRGFGFVSYQAPDQATHAMHAMNGQMLGTKQIQVRLHEPKQLRQEKLAQRFAQAGAGSGRLNASGSTSPALSDGAESPGRSSDRVRRGSGSYYNAAMAGNLNLSWELDELQSLSPVVRQEVLTGELGRRVKNLETVPAVDLDRVVNALVSLSLSEVVQGIHNPEKFAAQVKAATEHVATESHSSRAGRRATCHRIEASPRDSRPREVCDPSGADCGATCHGVEASPKGHGASTPTAVGTPLLTPPRTSSPSGSLTVVSDRDRLVIAVSRLESDPDKCGTIADLLLTLTKKERALCIFNVEYLKTKVAEAREVLEADDAEDTPNLTYLCRQRNQICVRACHSPITSNAYNLTTITPTSPPPGSKTYTLTSLALLPAKEIIKLTESPSEALTGLPLPKADPLIIKATDEFVDTLANKPIPQQKQLVGEKLFAFNIKGAPKITIALLDTEDLRALSHLMNSYPAVLKEKVLQHVAK</sequence>
<proteinExistence type="predicted"/>
<dbReference type="GO" id="GO:0003723">
    <property type="term" value="F:RNA binding"/>
    <property type="evidence" value="ECO:0007669"/>
    <property type="project" value="UniProtKB-UniRule"/>
</dbReference>
<dbReference type="SMART" id="SM00360">
    <property type="entry name" value="RRM"/>
    <property type="match status" value="3"/>
</dbReference>
<dbReference type="InterPro" id="IPR012677">
    <property type="entry name" value="Nucleotide-bd_a/b_plait_sf"/>
</dbReference>
<name>A0A9P6B5Y5_9AGAM</name>
<dbReference type="EMBL" id="MU128931">
    <property type="protein sequence ID" value="KAF9517530.1"/>
    <property type="molecule type" value="Genomic_DNA"/>
</dbReference>
<gene>
    <name evidence="6" type="ORF">BS47DRAFT_1371373</name>
</gene>
<organism evidence="6 7">
    <name type="scientific">Hydnum rufescens UP504</name>
    <dbReference type="NCBI Taxonomy" id="1448309"/>
    <lineage>
        <taxon>Eukaryota</taxon>
        <taxon>Fungi</taxon>
        <taxon>Dikarya</taxon>
        <taxon>Basidiomycota</taxon>
        <taxon>Agaricomycotina</taxon>
        <taxon>Agaricomycetes</taxon>
        <taxon>Cantharellales</taxon>
        <taxon>Hydnaceae</taxon>
        <taxon>Hydnum</taxon>
    </lineage>
</organism>
<evidence type="ECO:0000256" key="1">
    <source>
        <dbReference type="ARBA" id="ARBA00022737"/>
    </source>
</evidence>
<evidence type="ECO:0000259" key="5">
    <source>
        <dbReference type="PROSITE" id="PS50102"/>
    </source>
</evidence>
<feature type="compositionally biased region" description="Polar residues" evidence="4">
    <location>
        <begin position="364"/>
        <end position="373"/>
    </location>
</feature>
<accession>A0A9P6B5Y5</accession>
<dbReference type="InterPro" id="IPR000504">
    <property type="entry name" value="RRM_dom"/>
</dbReference>
<feature type="region of interest" description="Disordered" evidence="4">
    <location>
        <begin position="1"/>
        <end position="23"/>
    </location>
</feature>
<feature type="region of interest" description="Disordered" evidence="4">
    <location>
        <begin position="527"/>
        <end position="558"/>
    </location>
</feature>
<dbReference type="InterPro" id="IPR035979">
    <property type="entry name" value="RBD_domain_sf"/>
</dbReference>
<dbReference type="PANTHER" id="PTHR24012">
    <property type="entry name" value="RNA BINDING PROTEIN"/>
    <property type="match status" value="1"/>
</dbReference>
<protein>
    <recommendedName>
        <fullName evidence="5">RRM domain-containing protein</fullName>
    </recommendedName>
</protein>
<keyword evidence="7" id="KW-1185">Reference proteome</keyword>
<dbReference type="InterPro" id="IPR036053">
    <property type="entry name" value="PABP-dom"/>
</dbReference>
<feature type="domain" description="RRM" evidence="5">
    <location>
        <begin position="120"/>
        <end position="191"/>
    </location>
</feature>
<dbReference type="SUPFAM" id="SSF63570">
    <property type="entry name" value="PABC (PABP) domain"/>
    <property type="match status" value="1"/>
</dbReference>
<feature type="region of interest" description="Disordered" evidence="4">
    <location>
        <begin position="359"/>
        <end position="390"/>
    </location>
</feature>
<dbReference type="PROSITE" id="PS50102">
    <property type="entry name" value="RRM"/>
    <property type="match status" value="2"/>
</dbReference>
<reference evidence="6" key="1">
    <citation type="journal article" date="2020" name="Nat. Commun.">
        <title>Large-scale genome sequencing of mycorrhizal fungi provides insights into the early evolution of symbiotic traits.</title>
        <authorList>
            <person name="Miyauchi S."/>
            <person name="Kiss E."/>
            <person name="Kuo A."/>
            <person name="Drula E."/>
            <person name="Kohler A."/>
            <person name="Sanchez-Garcia M."/>
            <person name="Morin E."/>
            <person name="Andreopoulos B."/>
            <person name="Barry K.W."/>
            <person name="Bonito G."/>
            <person name="Buee M."/>
            <person name="Carver A."/>
            <person name="Chen C."/>
            <person name="Cichocki N."/>
            <person name="Clum A."/>
            <person name="Culley D."/>
            <person name="Crous P.W."/>
            <person name="Fauchery L."/>
            <person name="Girlanda M."/>
            <person name="Hayes R.D."/>
            <person name="Keri Z."/>
            <person name="LaButti K."/>
            <person name="Lipzen A."/>
            <person name="Lombard V."/>
            <person name="Magnuson J."/>
            <person name="Maillard F."/>
            <person name="Murat C."/>
            <person name="Nolan M."/>
            <person name="Ohm R.A."/>
            <person name="Pangilinan J."/>
            <person name="Pereira M.F."/>
            <person name="Perotto S."/>
            <person name="Peter M."/>
            <person name="Pfister S."/>
            <person name="Riley R."/>
            <person name="Sitrit Y."/>
            <person name="Stielow J.B."/>
            <person name="Szollosi G."/>
            <person name="Zifcakova L."/>
            <person name="Stursova M."/>
            <person name="Spatafora J.W."/>
            <person name="Tedersoo L."/>
            <person name="Vaario L.M."/>
            <person name="Yamada A."/>
            <person name="Yan M."/>
            <person name="Wang P."/>
            <person name="Xu J."/>
            <person name="Bruns T."/>
            <person name="Baldrian P."/>
            <person name="Vilgalys R."/>
            <person name="Dunand C."/>
            <person name="Henrissat B."/>
            <person name="Grigoriev I.V."/>
            <person name="Hibbett D."/>
            <person name="Nagy L.G."/>
            <person name="Martin F.M."/>
        </authorList>
    </citation>
    <scope>NUCLEOTIDE SEQUENCE</scope>
    <source>
        <strain evidence="6">UP504</strain>
    </source>
</reference>
<dbReference type="OrthoDB" id="6159137at2759"/>
<evidence type="ECO:0000313" key="7">
    <source>
        <dbReference type="Proteomes" id="UP000886523"/>
    </source>
</evidence>
<keyword evidence="1" id="KW-0677">Repeat</keyword>
<feature type="domain" description="RRM" evidence="5">
    <location>
        <begin position="265"/>
        <end position="342"/>
    </location>
</feature>
<dbReference type="Pfam" id="PF00076">
    <property type="entry name" value="RRM_1"/>
    <property type="match status" value="2"/>
</dbReference>
<evidence type="ECO:0000256" key="4">
    <source>
        <dbReference type="SAM" id="MobiDB-lite"/>
    </source>
</evidence>
<keyword evidence="2 3" id="KW-0694">RNA-binding</keyword>
<dbReference type="Proteomes" id="UP000886523">
    <property type="component" value="Unassembled WGS sequence"/>
</dbReference>